<protein>
    <recommendedName>
        <fullName evidence="1">PucR C-terminal helix-turn-helix domain-containing protein</fullName>
    </recommendedName>
</protein>
<organism evidence="2 3">
    <name type="scientific">Roseburia inulinivorans</name>
    <dbReference type="NCBI Taxonomy" id="360807"/>
    <lineage>
        <taxon>Bacteria</taxon>
        <taxon>Bacillati</taxon>
        <taxon>Bacillota</taxon>
        <taxon>Clostridia</taxon>
        <taxon>Lachnospirales</taxon>
        <taxon>Lachnospiraceae</taxon>
        <taxon>Roseburia</taxon>
    </lineage>
</organism>
<dbReference type="RefSeq" id="WP_055039467.1">
    <property type="nucleotide sequence ID" value="NZ_CVRS01000065.1"/>
</dbReference>
<dbReference type="InterPro" id="IPR025736">
    <property type="entry name" value="PucR_C-HTH_dom"/>
</dbReference>
<feature type="domain" description="PucR C-terminal helix-turn-helix" evidence="1">
    <location>
        <begin position="450"/>
        <end position="506"/>
    </location>
</feature>
<dbReference type="PANTHER" id="PTHR33744">
    <property type="entry name" value="CARBOHYDRATE DIACID REGULATOR"/>
    <property type="match status" value="1"/>
</dbReference>
<sequence length="511" mass="59114">MQLTKIMTSFHNCSRKWICQFDRNLDIYSFAFLSGTTAFESNILYFGKVSDIPDTLPDIHLTLVCIADIPLSDSFVSKNLSSMNLIILDDSTEQMDILRILTQLFGDAARVSSGRAHLIDALHSNRGLQSIIDTAYLILENPIIVVDSSYKLLAMYNDDTAFCGRQDLEEQRTLGYMLKSNIDAMNRAHIYEQARAKGYPYYNKDKDAAYGWITALVYIHGIEVGQIGVMDSRHSFTDVDFEIVDFLCKIVSLELQKSDFYRTNQGLMHSYLLSDLLDNEVHDGAAIEQRMANLGWDMNNNLYIMLLTDSARNFFDGKAQIITRQLHDIMPNSRWVIYHGHIVFLIRAENISLFSENGMLIHYLSINKLQAAISNRFDNIIDMKQYYKQALKAFEFGRKLSPEKQIYFYSDYIFYHMGEIAAEQLDIHSFYHPGVIAVSEYDKTHGTNFLETLRLYLTYIDNPGKIAEELYIHKNTVFYRINKLKEKFKLQLDNGDECFKMHMTIKLMELD</sequence>
<dbReference type="OrthoDB" id="1969285at2"/>
<accession>A0A0M6WLL1</accession>
<dbReference type="InterPro" id="IPR051448">
    <property type="entry name" value="CdaR-like_regulators"/>
</dbReference>
<evidence type="ECO:0000313" key="3">
    <source>
        <dbReference type="Proteomes" id="UP000049828"/>
    </source>
</evidence>
<dbReference type="Gene3D" id="1.10.10.2840">
    <property type="entry name" value="PucR C-terminal helix-turn-helix domain"/>
    <property type="match status" value="1"/>
</dbReference>
<proteinExistence type="predicted"/>
<dbReference type="Proteomes" id="UP000049828">
    <property type="component" value="Unassembled WGS sequence"/>
</dbReference>
<name>A0A0M6WLL1_9FIRM</name>
<evidence type="ECO:0000313" key="2">
    <source>
        <dbReference type="EMBL" id="CRL36699.1"/>
    </source>
</evidence>
<dbReference type="AlphaFoldDB" id="A0A0M6WLL1"/>
<dbReference type="InterPro" id="IPR042070">
    <property type="entry name" value="PucR_C-HTH_sf"/>
</dbReference>
<dbReference type="EMBL" id="CVRS01000065">
    <property type="protein sequence ID" value="CRL36699.1"/>
    <property type="molecule type" value="Genomic_DNA"/>
</dbReference>
<reference evidence="3" key="1">
    <citation type="submission" date="2015-05" db="EMBL/GenBank/DDBJ databases">
        <authorList>
            <consortium name="Pathogen Informatics"/>
        </authorList>
    </citation>
    <scope>NUCLEOTIDE SEQUENCE [LARGE SCALE GENOMIC DNA]</scope>
    <source>
        <strain evidence="3">L1-83</strain>
    </source>
</reference>
<gene>
    <name evidence="2" type="ORF">RIL183_19961</name>
</gene>
<evidence type="ECO:0000259" key="1">
    <source>
        <dbReference type="Pfam" id="PF13556"/>
    </source>
</evidence>
<dbReference type="PANTHER" id="PTHR33744:SF1">
    <property type="entry name" value="DNA-BINDING TRANSCRIPTIONAL ACTIVATOR ADER"/>
    <property type="match status" value="1"/>
</dbReference>
<keyword evidence="3" id="KW-1185">Reference proteome</keyword>
<dbReference type="Pfam" id="PF13556">
    <property type="entry name" value="HTH_30"/>
    <property type="match status" value="1"/>
</dbReference>